<name>A0AAE1BCJ6_9GAST</name>
<dbReference type="PANTHER" id="PTHR10130:SF0">
    <property type="entry name" value="GH08708P"/>
    <property type="match status" value="1"/>
</dbReference>
<evidence type="ECO:0000256" key="1">
    <source>
        <dbReference type="ARBA" id="ARBA00022737"/>
    </source>
</evidence>
<dbReference type="Proteomes" id="UP001283361">
    <property type="component" value="Unassembled WGS sequence"/>
</dbReference>
<dbReference type="Gene3D" id="1.25.40.10">
    <property type="entry name" value="Tetratricopeptide repeat domain"/>
    <property type="match status" value="1"/>
</dbReference>
<keyword evidence="2" id="KW-0802">TPR repeat</keyword>
<dbReference type="InterPro" id="IPR011990">
    <property type="entry name" value="TPR-like_helical_dom_sf"/>
</dbReference>
<dbReference type="EMBL" id="JAWDGP010000113">
    <property type="protein sequence ID" value="KAK3803662.1"/>
    <property type="molecule type" value="Genomic_DNA"/>
</dbReference>
<protein>
    <recommendedName>
        <fullName evidence="5">Peroxisome receptor 1</fullName>
    </recommendedName>
</protein>
<accession>A0AAE1BCJ6</accession>
<gene>
    <name evidence="3" type="ORF">RRG08_023377</name>
</gene>
<dbReference type="SUPFAM" id="SSF48452">
    <property type="entry name" value="TPR-like"/>
    <property type="match status" value="1"/>
</dbReference>
<dbReference type="PANTHER" id="PTHR10130">
    <property type="entry name" value="PEROXISOMAL TARGETING SIGNAL 1 RECEPTOR PEX5"/>
    <property type="match status" value="1"/>
</dbReference>
<sequence>MAGRGLVEGECGGPNSLVKLSSHFTQDRGFKQEGYGAARFPPPKPYEINRPLAQASTDDLVSEYLSGQQTAMAPQTFHMGSLLQEMREIEGAEMVHAPQRAPGIAELASAGNWAEEFLNSAVRTDHSKEMIGPAVSGDVWSSEFNQMGPRPEEIKWAHDYLEGTEQEGRQQHHIWSNEFEGQLLDDIKWVDDFAKAKTEDETDRELQQTAKALLGTVTDPKINETEFMKFVQKIGDGGVSIKDNQVTEKSSSDIAQDWVDAFTQDGMAVAQPTLTEKWEEEFREFSAASQEQTETDFWDNLQKQWEGVKDEEGHPWLSEYESSSKAFKDYEFDKENPLLDHQNALEEGKKRVADGDIPNAVLLFEAAVQQEPNNAEAWQYLGTTQADNEQEVAAVAALRKCLDLDQNNMTAVHSFLSLVILQMSGP</sequence>
<evidence type="ECO:0008006" key="5">
    <source>
        <dbReference type="Google" id="ProtNLM"/>
    </source>
</evidence>
<reference evidence="3" key="1">
    <citation type="journal article" date="2023" name="G3 (Bethesda)">
        <title>A reference genome for the long-term kleptoplast-retaining sea slug Elysia crispata morphotype clarki.</title>
        <authorList>
            <person name="Eastman K.E."/>
            <person name="Pendleton A.L."/>
            <person name="Shaikh M.A."/>
            <person name="Suttiyut T."/>
            <person name="Ogas R."/>
            <person name="Tomko P."/>
            <person name="Gavelis G."/>
            <person name="Widhalm J.R."/>
            <person name="Wisecaver J.H."/>
        </authorList>
    </citation>
    <scope>NUCLEOTIDE SEQUENCE</scope>
    <source>
        <strain evidence="3">ECLA1</strain>
    </source>
</reference>
<proteinExistence type="predicted"/>
<dbReference type="GO" id="GO:0005778">
    <property type="term" value="C:peroxisomal membrane"/>
    <property type="evidence" value="ECO:0007669"/>
    <property type="project" value="TreeGrafter"/>
</dbReference>
<comment type="caution">
    <text evidence="3">The sequence shown here is derived from an EMBL/GenBank/DDBJ whole genome shotgun (WGS) entry which is preliminary data.</text>
</comment>
<evidence type="ECO:0000313" key="3">
    <source>
        <dbReference type="EMBL" id="KAK3803662.1"/>
    </source>
</evidence>
<evidence type="ECO:0000256" key="2">
    <source>
        <dbReference type="ARBA" id="ARBA00022803"/>
    </source>
</evidence>
<evidence type="ECO:0000313" key="4">
    <source>
        <dbReference type="Proteomes" id="UP001283361"/>
    </source>
</evidence>
<keyword evidence="4" id="KW-1185">Reference proteome</keyword>
<dbReference type="AlphaFoldDB" id="A0AAE1BCJ6"/>
<dbReference type="InterPro" id="IPR024111">
    <property type="entry name" value="PEX5/PEX5L"/>
</dbReference>
<dbReference type="GO" id="GO:0016560">
    <property type="term" value="P:protein import into peroxisome matrix, docking"/>
    <property type="evidence" value="ECO:0007669"/>
    <property type="project" value="TreeGrafter"/>
</dbReference>
<dbReference type="GO" id="GO:0005829">
    <property type="term" value="C:cytosol"/>
    <property type="evidence" value="ECO:0007669"/>
    <property type="project" value="TreeGrafter"/>
</dbReference>
<dbReference type="GO" id="GO:0005052">
    <property type="term" value="F:peroxisome matrix targeting signal-1 binding"/>
    <property type="evidence" value="ECO:0007669"/>
    <property type="project" value="TreeGrafter"/>
</dbReference>
<dbReference type="Pfam" id="PF14559">
    <property type="entry name" value="TPR_19"/>
    <property type="match status" value="1"/>
</dbReference>
<keyword evidence="1" id="KW-0677">Repeat</keyword>
<organism evidence="3 4">
    <name type="scientific">Elysia crispata</name>
    <name type="common">lettuce slug</name>
    <dbReference type="NCBI Taxonomy" id="231223"/>
    <lineage>
        <taxon>Eukaryota</taxon>
        <taxon>Metazoa</taxon>
        <taxon>Spiralia</taxon>
        <taxon>Lophotrochozoa</taxon>
        <taxon>Mollusca</taxon>
        <taxon>Gastropoda</taxon>
        <taxon>Heterobranchia</taxon>
        <taxon>Euthyneura</taxon>
        <taxon>Panpulmonata</taxon>
        <taxon>Sacoglossa</taxon>
        <taxon>Placobranchoidea</taxon>
        <taxon>Plakobranchidae</taxon>
        <taxon>Elysia</taxon>
    </lineage>
</organism>